<dbReference type="EMBL" id="BAABBW010000002">
    <property type="protein sequence ID" value="GAA4171899.1"/>
    <property type="molecule type" value="Genomic_DNA"/>
</dbReference>
<organism evidence="1 2">
    <name type="scientific">Gryllotalpicola koreensis</name>
    <dbReference type="NCBI Taxonomy" id="993086"/>
    <lineage>
        <taxon>Bacteria</taxon>
        <taxon>Bacillati</taxon>
        <taxon>Actinomycetota</taxon>
        <taxon>Actinomycetes</taxon>
        <taxon>Micrococcales</taxon>
        <taxon>Microbacteriaceae</taxon>
        <taxon>Gryllotalpicola</taxon>
    </lineage>
</organism>
<reference evidence="2" key="1">
    <citation type="journal article" date="2019" name="Int. J. Syst. Evol. Microbiol.">
        <title>The Global Catalogue of Microorganisms (GCM) 10K type strain sequencing project: providing services to taxonomists for standard genome sequencing and annotation.</title>
        <authorList>
            <consortium name="The Broad Institute Genomics Platform"/>
            <consortium name="The Broad Institute Genome Sequencing Center for Infectious Disease"/>
            <person name="Wu L."/>
            <person name="Ma J."/>
        </authorList>
    </citation>
    <scope>NUCLEOTIDE SEQUENCE [LARGE SCALE GENOMIC DNA]</scope>
    <source>
        <strain evidence="2">JCM 17591</strain>
    </source>
</reference>
<name>A0ABP7ZWL3_9MICO</name>
<sequence>MKLVQLGETDAAACVDGVCEIPGTAQQADAELESVDNRG</sequence>
<evidence type="ECO:0000313" key="2">
    <source>
        <dbReference type="Proteomes" id="UP001501079"/>
    </source>
</evidence>
<keyword evidence="2" id="KW-1185">Reference proteome</keyword>
<protein>
    <submittedName>
        <fullName evidence="1">Uncharacterized protein</fullName>
    </submittedName>
</protein>
<dbReference type="Proteomes" id="UP001501079">
    <property type="component" value="Unassembled WGS sequence"/>
</dbReference>
<gene>
    <name evidence="1" type="ORF">GCM10022287_11870</name>
</gene>
<comment type="caution">
    <text evidence="1">The sequence shown here is derived from an EMBL/GenBank/DDBJ whole genome shotgun (WGS) entry which is preliminary data.</text>
</comment>
<accession>A0ABP7ZWL3</accession>
<proteinExistence type="predicted"/>
<evidence type="ECO:0000313" key="1">
    <source>
        <dbReference type="EMBL" id="GAA4171899.1"/>
    </source>
</evidence>